<dbReference type="Pfam" id="PF00109">
    <property type="entry name" value="ketoacyl-synt"/>
    <property type="match status" value="1"/>
</dbReference>
<dbReference type="SMART" id="SM00825">
    <property type="entry name" value="PKS_KS"/>
    <property type="match status" value="1"/>
</dbReference>
<dbReference type="SUPFAM" id="SSF47336">
    <property type="entry name" value="ACP-like"/>
    <property type="match status" value="1"/>
</dbReference>
<evidence type="ECO:0000256" key="4">
    <source>
        <dbReference type="ARBA" id="ARBA00022679"/>
    </source>
</evidence>
<reference evidence="8 9" key="1">
    <citation type="submission" date="2024-05" db="EMBL/GenBank/DDBJ databases">
        <authorList>
            <person name="Duchaud E."/>
        </authorList>
    </citation>
    <scope>NUCLEOTIDE SEQUENCE [LARGE SCALE GENOMIC DNA]</scope>
    <source>
        <strain evidence="8">Ena-SAMPLE-TAB-13-05-2024-13:56:06:370-140305</strain>
    </source>
</reference>
<keyword evidence="4" id="KW-0808">Transferase</keyword>
<evidence type="ECO:0000256" key="1">
    <source>
        <dbReference type="ARBA" id="ARBA00001933"/>
    </source>
</evidence>
<dbReference type="SUPFAM" id="SSF52777">
    <property type="entry name" value="CoA-dependent acyltransferases"/>
    <property type="match status" value="2"/>
</dbReference>
<evidence type="ECO:0000256" key="2">
    <source>
        <dbReference type="ARBA" id="ARBA00022450"/>
    </source>
</evidence>
<sequence length="1714" mass="195029">MKNNLFNMPNSKTKVERNWNITKGNKKDVAIIGIGLKFSGCNNPMEYWDLIQNGKDKITKFPAERKEEMNQLIAFGDSSISKANKFKEASYLDQISCFDHGKYKLTKSEATLMSPKQRLFLEVAHQAIEDAGIPISQMKETNTGVYVGHSSYGYRYADFLKGLKKEYFQMSVPGNIEAIIPSRISYLLDLKGPSLLIDTACSSSMVAIYKAYQSIIDGTCDMALAGGVRLMYYPQDESGDMKMGIESVDGKTRTFDESSSGTGMGEGVACILMKPLEKAIKDKNPIYGVLKGGAINQDGKSIGITAPSGKSQKEVLEKAWKNTGVSPEQITYIEAHGTGTKIGDPIEINSIKEAFKKYTSKKQFCAISSVKTNLGHLDSVAGIAGFIKTCLALKHKKIPKQIHFTYPNKEINFVDSPLYVNTIERDWISEEKRFCGVSSFGISGTNCHLILEEAPALLSNTIEEKEYYILPISSYNQEGLKKVVKLVQRALLKNSTIDLYSLGHNLINRIHGIERSIFVIQNKEELLKVTQQYLLVDKENTKKEIYSSNKLQEVIDEREKEMIADYLEGRESSLKDYYKKENASPIHFPVFPDKPTACWPGENELNKVEKPNQTNTINYEMTERKVPSNDVATKSSSFNIDELYQDISNYIKSIFDSEKINFQQSFFELGFDSISIIQLQQHIKNKYDLELSLEQLYQDLNTVETLTQFVAQNTENERTVYQQNETESLESKNKAVKTETKELTVTNNVNATHTHPFKDIFDKQFEILNNQLQVINNYFNNGEVLENSKQVTKSKQKELSKSNHFKSFKKIVKTKNTYPPKQESYLNTFVKAYEEKTISSKKFAAKNRYRWANNRNISLYNHDWKELTYPIIAKEAKGAYMWDLDGNKYVDFSMGFGVYLLGYNHSFGKEVFLEQGTTHNFLGPISTDAEDVANLIHEITGVDRVAFYNSGTEAVMVALRLARGATNKKKVVVFAGSYHGTFDGVNVDQAADYSAVPLTIGTLPGMVEDVLVLNYGTREAIDIIKEQKDEIAAVLVEPVQSRRVDFQPKDYLQELREITKEESIALIFDEVITGFRIAPGGAQEHFEIKADIVTYGKIIGGGMPIGVVAGKSDYLDLIDGGAWNYGDDSYPSVQRVIVAGTFCHHPLTMKVMAKMLTYLKEKGNVVQYTLNRKTNKLVNELNAFFTTYALPLKANNFGSMFNIKPKSNLEILALLKYHLLHNNVFVWEGATCFISEAHTDDDIQFFINAVKKSIYQIMEGGFLNETITNDLKKDKDKNFDKTFHLPLTIEQKRMYAKLEMNPRETVAFNETVIVEVHKELNEKMLQETLDLVTSRHETLRIVSIDEQKQIIKSRINFSVKYTDSLKDEMSKEAIENWVSKNVMLPFDLKNGPFLRCYVLKTSAETFIVQLVAHHIVVDGWSLNVLLKELNEIYTNYSHNINTSLPKAPQFSTYVNWIHQQLNGNVKEENLMFWKKEFSIEVPRFEIPMLGVKKASNNSGLIYFNLEGNLVKEVREWNSLHKVSLFSTLLSAYKLMLCALSGNEAFRVGIPYAGQLNSRLYDVVGQCVQMIPFISSLDIELTPLEYVNNIMRKNLNILKYPVIPINTLIEDKTTRKNCLYEELVVFNLDKSISTNQSENKDGDNTMIIENKNKYDLFFDALEKKESIVFRVEYNTNKYDEASIQEWTSLYKDIVKNFIKNETLPLKKLLTENIAL</sequence>
<gene>
    <name evidence="8" type="ORF">T190115A13A_60044</name>
</gene>
<dbReference type="CDD" id="cd00610">
    <property type="entry name" value="OAT_like"/>
    <property type="match status" value="1"/>
</dbReference>
<dbReference type="PANTHER" id="PTHR43775:SF37">
    <property type="entry name" value="SI:DKEY-61P9.11"/>
    <property type="match status" value="1"/>
</dbReference>
<feature type="domain" description="Carrier" evidence="6">
    <location>
        <begin position="638"/>
        <end position="714"/>
    </location>
</feature>
<dbReference type="InterPro" id="IPR016039">
    <property type="entry name" value="Thiolase-like"/>
</dbReference>
<dbReference type="InterPro" id="IPR005814">
    <property type="entry name" value="Aminotrans_3"/>
</dbReference>
<dbReference type="Pfam" id="PF02801">
    <property type="entry name" value="Ketoacyl-synt_C"/>
    <property type="match status" value="1"/>
</dbReference>
<feature type="domain" description="Ketosynthase family 3 (KS3)" evidence="7">
    <location>
        <begin position="26"/>
        <end position="453"/>
    </location>
</feature>
<evidence type="ECO:0000259" key="6">
    <source>
        <dbReference type="PROSITE" id="PS50075"/>
    </source>
</evidence>
<dbReference type="Gene3D" id="3.40.640.10">
    <property type="entry name" value="Type I PLP-dependent aspartate aminotransferase-like (Major domain)"/>
    <property type="match status" value="1"/>
</dbReference>
<dbReference type="PROSITE" id="PS52004">
    <property type="entry name" value="KS3_2"/>
    <property type="match status" value="1"/>
</dbReference>
<keyword evidence="9" id="KW-1185">Reference proteome</keyword>
<comment type="cofactor">
    <cofactor evidence="1">
        <name>pyridoxal 5'-phosphate</name>
        <dbReference type="ChEBI" id="CHEBI:597326"/>
    </cofactor>
</comment>
<dbReference type="InterPro" id="IPR032821">
    <property type="entry name" value="PKS_assoc"/>
</dbReference>
<evidence type="ECO:0000256" key="3">
    <source>
        <dbReference type="ARBA" id="ARBA00022553"/>
    </source>
</evidence>
<dbReference type="InterPro" id="IPR015421">
    <property type="entry name" value="PyrdxlP-dep_Trfase_major"/>
</dbReference>
<dbReference type="PROSITE" id="PS00606">
    <property type="entry name" value="KS3_1"/>
    <property type="match status" value="1"/>
</dbReference>
<accession>A0ABM9PQK4</accession>
<name>A0ABM9PQK4_9FLAO</name>
<dbReference type="SUPFAM" id="SSF53383">
    <property type="entry name" value="PLP-dependent transferases"/>
    <property type="match status" value="1"/>
</dbReference>
<evidence type="ECO:0000256" key="5">
    <source>
        <dbReference type="ARBA" id="ARBA00022898"/>
    </source>
</evidence>
<dbReference type="InterPro" id="IPR015422">
    <property type="entry name" value="PyrdxlP-dep_Trfase_small"/>
</dbReference>
<dbReference type="InterPro" id="IPR009081">
    <property type="entry name" value="PP-bd_ACP"/>
</dbReference>
<dbReference type="Proteomes" id="UP001497602">
    <property type="component" value="Unassembled WGS sequence"/>
</dbReference>
<keyword evidence="3" id="KW-0597">Phosphoprotein</keyword>
<dbReference type="Gene3D" id="3.30.559.30">
    <property type="entry name" value="Nonribosomal peptide synthetase, condensation domain"/>
    <property type="match status" value="1"/>
</dbReference>
<dbReference type="InterPro" id="IPR018201">
    <property type="entry name" value="Ketoacyl_synth_AS"/>
</dbReference>
<dbReference type="Gene3D" id="3.40.47.10">
    <property type="match status" value="1"/>
</dbReference>
<dbReference type="InterPro" id="IPR014030">
    <property type="entry name" value="Ketoacyl_synth_N"/>
</dbReference>
<dbReference type="SUPFAM" id="SSF53901">
    <property type="entry name" value="Thiolase-like"/>
    <property type="match status" value="1"/>
</dbReference>
<evidence type="ECO:0000313" key="8">
    <source>
        <dbReference type="EMBL" id="CAL2108049.1"/>
    </source>
</evidence>
<dbReference type="RefSeq" id="WP_348739629.1">
    <property type="nucleotide sequence ID" value="NZ_CAXJRC010000043.1"/>
</dbReference>
<dbReference type="Pfam" id="PF00550">
    <property type="entry name" value="PP-binding"/>
    <property type="match status" value="1"/>
</dbReference>
<dbReference type="InterPro" id="IPR023213">
    <property type="entry name" value="CAT-like_dom_sf"/>
</dbReference>
<proteinExistence type="predicted"/>
<dbReference type="Gene3D" id="3.30.559.10">
    <property type="entry name" value="Chloramphenicol acetyltransferase-like domain"/>
    <property type="match status" value="1"/>
</dbReference>
<dbReference type="CDD" id="cd00833">
    <property type="entry name" value="PKS"/>
    <property type="match status" value="1"/>
</dbReference>
<dbReference type="Gene3D" id="1.10.1200.10">
    <property type="entry name" value="ACP-like"/>
    <property type="match status" value="1"/>
</dbReference>
<dbReference type="Pfam" id="PF00668">
    <property type="entry name" value="Condensation"/>
    <property type="match status" value="1"/>
</dbReference>
<dbReference type="InterPro" id="IPR014031">
    <property type="entry name" value="Ketoacyl_synth_C"/>
</dbReference>
<dbReference type="InterPro" id="IPR020841">
    <property type="entry name" value="PKS_Beta-ketoAc_synthase_dom"/>
</dbReference>
<keyword evidence="8" id="KW-0413">Isomerase</keyword>
<dbReference type="PANTHER" id="PTHR43775">
    <property type="entry name" value="FATTY ACID SYNTHASE"/>
    <property type="match status" value="1"/>
</dbReference>
<dbReference type="EMBL" id="CAXJRC010000043">
    <property type="protein sequence ID" value="CAL2108049.1"/>
    <property type="molecule type" value="Genomic_DNA"/>
</dbReference>
<dbReference type="Gene3D" id="3.90.1150.10">
    <property type="entry name" value="Aspartate Aminotransferase, domain 1"/>
    <property type="match status" value="1"/>
</dbReference>
<dbReference type="EC" id="5.4.3.8" evidence="8"/>
<keyword evidence="2" id="KW-0596">Phosphopantetheine</keyword>
<dbReference type="Gene3D" id="1.10.1240.100">
    <property type="match status" value="1"/>
</dbReference>
<dbReference type="Pfam" id="PF16197">
    <property type="entry name" value="KAsynt_C_assoc"/>
    <property type="match status" value="1"/>
</dbReference>
<dbReference type="InterPro" id="IPR049704">
    <property type="entry name" value="Aminotrans_3_PPA_site"/>
</dbReference>
<dbReference type="PROSITE" id="PS00600">
    <property type="entry name" value="AA_TRANSFER_CLASS_3"/>
    <property type="match status" value="1"/>
</dbReference>
<evidence type="ECO:0000259" key="7">
    <source>
        <dbReference type="PROSITE" id="PS52004"/>
    </source>
</evidence>
<dbReference type="InterPro" id="IPR036736">
    <property type="entry name" value="ACP-like_sf"/>
</dbReference>
<evidence type="ECO:0000313" key="9">
    <source>
        <dbReference type="Proteomes" id="UP001497602"/>
    </source>
</evidence>
<organism evidence="8 9">
    <name type="scientific">Tenacibaculum vairaonense</name>
    <dbReference type="NCBI Taxonomy" id="3137860"/>
    <lineage>
        <taxon>Bacteria</taxon>
        <taxon>Pseudomonadati</taxon>
        <taxon>Bacteroidota</taxon>
        <taxon>Flavobacteriia</taxon>
        <taxon>Flavobacteriales</taxon>
        <taxon>Flavobacteriaceae</taxon>
        <taxon>Tenacibaculum</taxon>
    </lineage>
</organism>
<comment type="caution">
    <text evidence="8">The sequence shown here is derived from an EMBL/GenBank/DDBJ whole genome shotgun (WGS) entry which is preliminary data.</text>
</comment>
<keyword evidence="5" id="KW-0663">Pyridoxal phosphate</keyword>
<dbReference type="InterPro" id="IPR050091">
    <property type="entry name" value="PKS_NRPS_Biosynth_Enz"/>
</dbReference>
<dbReference type="InterPro" id="IPR015424">
    <property type="entry name" value="PyrdxlP-dep_Trfase"/>
</dbReference>
<dbReference type="Pfam" id="PF00202">
    <property type="entry name" value="Aminotran_3"/>
    <property type="match status" value="1"/>
</dbReference>
<dbReference type="PROSITE" id="PS50075">
    <property type="entry name" value="CARRIER"/>
    <property type="match status" value="1"/>
</dbReference>
<protein>
    <submittedName>
        <fullName evidence="8">Glutamate-1-semialdehyde 2,1-aminomutase</fullName>
        <ecNumber evidence="8">5.4.3.8</ecNumber>
    </submittedName>
</protein>
<dbReference type="InterPro" id="IPR001242">
    <property type="entry name" value="Condensation_dom"/>
</dbReference>
<dbReference type="GO" id="GO:0042286">
    <property type="term" value="F:glutamate-1-semialdehyde 2,1-aminomutase activity"/>
    <property type="evidence" value="ECO:0007669"/>
    <property type="project" value="UniProtKB-EC"/>
</dbReference>